<keyword evidence="2" id="KW-0805">Transcription regulation</keyword>
<dbReference type="Gene3D" id="3.40.190.290">
    <property type="match status" value="1"/>
</dbReference>
<name>A0A919BF68_9GAMM</name>
<keyword evidence="4" id="KW-0804">Transcription</keyword>
<dbReference type="AlphaFoldDB" id="A0A919BF68"/>
<dbReference type="SUPFAM" id="SSF53850">
    <property type="entry name" value="Periplasmic binding protein-like II"/>
    <property type="match status" value="1"/>
</dbReference>
<comment type="caution">
    <text evidence="6">The sequence shown here is derived from an EMBL/GenBank/DDBJ whole genome shotgun (WGS) entry which is preliminary data.</text>
</comment>
<organism evidence="6 7">
    <name type="scientific">Thalassotalea marina</name>
    <dbReference type="NCBI Taxonomy" id="1673741"/>
    <lineage>
        <taxon>Bacteria</taxon>
        <taxon>Pseudomonadati</taxon>
        <taxon>Pseudomonadota</taxon>
        <taxon>Gammaproteobacteria</taxon>
        <taxon>Alteromonadales</taxon>
        <taxon>Colwelliaceae</taxon>
        <taxon>Thalassotalea</taxon>
    </lineage>
</organism>
<reference evidence="6" key="2">
    <citation type="submission" date="2020-09" db="EMBL/GenBank/DDBJ databases">
        <authorList>
            <person name="Sun Q."/>
            <person name="Kim S."/>
        </authorList>
    </citation>
    <scope>NUCLEOTIDE SEQUENCE</scope>
    <source>
        <strain evidence="6">KCTC 42731</strain>
    </source>
</reference>
<evidence type="ECO:0000256" key="3">
    <source>
        <dbReference type="ARBA" id="ARBA00023125"/>
    </source>
</evidence>
<dbReference type="PANTHER" id="PTHR30537">
    <property type="entry name" value="HTH-TYPE TRANSCRIPTIONAL REGULATOR"/>
    <property type="match status" value="1"/>
</dbReference>
<evidence type="ECO:0000313" key="6">
    <source>
        <dbReference type="EMBL" id="GHF84826.1"/>
    </source>
</evidence>
<evidence type="ECO:0000256" key="1">
    <source>
        <dbReference type="ARBA" id="ARBA00009437"/>
    </source>
</evidence>
<protein>
    <submittedName>
        <fullName evidence="6">LysR family transcriptional regulator</fullName>
    </submittedName>
</protein>
<evidence type="ECO:0000256" key="2">
    <source>
        <dbReference type="ARBA" id="ARBA00023015"/>
    </source>
</evidence>
<keyword evidence="3" id="KW-0238">DNA-binding</keyword>
<dbReference type="GO" id="GO:0003700">
    <property type="term" value="F:DNA-binding transcription factor activity"/>
    <property type="evidence" value="ECO:0007669"/>
    <property type="project" value="InterPro"/>
</dbReference>
<evidence type="ECO:0000313" key="7">
    <source>
        <dbReference type="Proteomes" id="UP000623842"/>
    </source>
</evidence>
<dbReference type="InterPro" id="IPR005119">
    <property type="entry name" value="LysR_subst-bd"/>
</dbReference>
<dbReference type="Gene3D" id="1.10.10.10">
    <property type="entry name" value="Winged helix-like DNA-binding domain superfamily/Winged helix DNA-binding domain"/>
    <property type="match status" value="1"/>
</dbReference>
<dbReference type="InterPro" id="IPR036388">
    <property type="entry name" value="WH-like_DNA-bd_sf"/>
</dbReference>
<accession>A0A919BF68</accession>
<dbReference type="EMBL" id="BNCK01000002">
    <property type="protein sequence ID" value="GHF84826.1"/>
    <property type="molecule type" value="Genomic_DNA"/>
</dbReference>
<dbReference type="CDD" id="cd08422">
    <property type="entry name" value="PBP2_CrgA_like"/>
    <property type="match status" value="1"/>
</dbReference>
<evidence type="ECO:0000259" key="5">
    <source>
        <dbReference type="PROSITE" id="PS50931"/>
    </source>
</evidence>
<gene>
    <name evidence="6" type="ORF">GCM10017161_10380</name>
</gene>
<sequence length="290" mass="32329">MAIFAEVAKKGSFREAAKTLSLSPSVVSYHIAQLEKKTGSALIYRSTRKLTLSHEGEVFYQQVLMMIEAAQKGMSLLSHHQHEPTGAIKISLPTALSNSSINHAISSFALQHPKVNLNVYFSDYLSDAIDEGVDLTIRAGNVANSDFKSVKLGEIDRVLVCSPAFYQKQLPPKNPNELSYWPWLKLEQLPNKRIFRSASTSHEVEFNSQITVNSVEAIYHYCLLGNGLAVLAKPQVEKDLLNGSLIQVLPNWQIEPLPLFALWPKNIKESNVTKLLLSSLKARDNLLNSF</sequence>
<comment type="similarity">
    <text evidence="1">Belongs to the LysR transcriptional regulatory family.</text>
</comment>
<reference evidence="6" key="1">
    <citation type="journal article" date="2014" name="Int. J. Syst. Evol. Microbiol.">
        <title>Complete genome sequence of Corynebacterium casei LMG S-19264T (=DSM 44701T), isolated from a smear-ripened cheese.</title>
        <authorList>
            <consortium name="US DOE Joint Genome Institute (JGI-PGF)"/>
            <person name="Walter F."/>
            <person name="Albersmeier A."/>
            <person name="Kalinowski J."/>
            <person name="Ruckert C."/>
        </authorList>
    </citation>
    <scope>NUCLEOTIDE SEQUENCE</scope>
    <source>
        <strain evidence="6">KCTC 42731</strain>
    </source>
</reference>
<feature type="domain" description="HTH lysR-type" evidence="5">
    <location>
        <begin position="1"/>
        <end position="53"/>
    </location>
</feature>
<dbReference type="SUPFAM" id="SSF46785">
    <property type="entry name" value="Winged helix' DNA-binding domain"/>
    <property type="match status" value="1"/>
</dbReference>
<dbReference type="Pfam" id="PF03466">
    <property type="entry name" value="LysR_substrate"/>
    <property type="match status" value="1"/>
</dbReference>
<dbReference type="InterPro" id="IPR036390">
    <property type="entry name" value="WH_DNA-bd_sf"/>
</dbReference>
<evidence type="ECO:0000256" key="4">
    <source>
        <dbReference type="ARBA" id="ARBA00023163"/>
    </source>
</evidence>
<dbReference type="GO" id="GO:0043565">
    <property type="term" value="F:sequence-specific DNA binding"/>
    <property type="evidence" value="ECO:0007669"/>
    <property type="project" value="TreeGrafter"/>
</dbReference>
<dbReference type="GO" id="GO:0006351">
    <property type="term" value="P:DNA-templated transcription"/>
    <property type="evidence" value="ECO:0007669"/>
    <property type="project" value="TreeGrafter"/>
</dbReference>
<proteinExistence type="inferred from homology"/>
<dbReference type="InterPro" id="IPR058163">
    <property type="entry name" value="LysR-type_TF_proteobact-type"/>
</dbReference>
<dbReference type="Pfam" id="PF00126">
    <property type="entry name" value="HTH_1"/>
    <property type="match status" value="1"/>
</dbReference>
<dbReference type="InterPro" id="IPR000847">
    <property type="entry name" value="LysR_HTH_N"/>
</dbReference>
<keyword evidence="7" id="KW-1185">Reference proteome</keyword>
<dbReference type="Proteomes" id="UP000623842">
    <property type="component" value="Unassembled WGS sequence"/>
</dbReference>
<dbReference type="PROSITE" id="PS50931">
    <property type="entry name" value="HTH_LYSR"/>
    <property type="match status" value="1"/>
</dbReference>
<dbReference type="PANTHER" id="PTHR30537:SF30">
    <property type="entry name" value="TRANSCRIPTIONAL REGULATOR-RELATED"/>
    <property type="match status" value="1"/>
</dbReference>